<dbReference type="Proteomes" id="UP001595882">
    <property type="component" value="Unassembled WGS sequence"/>
</dbReference>
<keyword evidence="3" id="KW-1003">Cell membrane</keyword>
<proteinExistence type="inferred from homology"/>
<dbReference type="RefSeq" id="WP_390249155.1">
    <property type="nucleotide sequence ID" value="NZ_JBHSDT010000002.1"/>
</dbReference>
<feature type="transmembrane region" description="Helical" evidence="7">
    <location>
        <begin position="6"/>
        <end position="25"/>
    </location>
</feature>
<dbReference type="Gene3D" id="3.30.240.20">
    <property type="entry name" value="bsu07140 like domains"/>
    <property type="match status" value="2"/>
</dbReference>
<evidence type="ECO:0000256" key="1">
    <source>
        <dbReference type="ARBA" id="ARBA00004651"/>
    </source>
</evidence>
<dbReference type="InterPro" id="IPR023090">
    <property type="entry name" value="UPF0702_alpha/beta_dom_sf"/>
</dbReference>
<name>A0ABV8WSP7_9BACI</name>
<feature type="domain" description="YetF C-terminal" evidence="8">
    <location>
        <begin position="81"/>
        <end position="215"/>
    </location>
</feature>
<dbReference type="EMBL" id="JBHSDT010000002">
    <property type="protein sequence ID" value="MFC4401999.1"/>
    <property type="molecule type" value="Genomic_DNA"/>
</dbReference>
<evidence type="ECO:0000259" key="9">
    <source>
        <dbReference type="Pfam" id="PF20730"/>
    </source>
</evidence>
<dbReference type="InterPro" id="IPR048454">
    <property type="entry name" value="YetF_N"/>
</dbReference>
<evidence type="ECO:0000256" key="5">
    <source>
        <dbReference type="ARBA" id="ARBA00022989"/>
    </source>
</evidence>
<keyword evidence="5 7" id="KW-1133">Transmembrane helix</keyword>
<evidence type="ECO:0000313" key="11">
    <source>
        <dbReference type="Proteomes" id="UP001595882"/>
    </source>
</evidence>
<feature type="domain" description="YetF-like N-terminal transmembrane" evidence="9">
    <location>
        <begin position="4"/>
        <end position="77"/>
    </location>
</feature>
<evidence type="ECO:0000256" key="4">
    <source>
        <dbReference type="ARBA" id="ARBA00022692"/>
    </source>
</evidence>
<comment type="subcellular location">
    <subcellularLocation>
        <location evidence="1">Cell membrane</location>
        <topology evidence="1">Multi-pass membrane protein</topology>
    </subcellularLocation>
</comment>
<keyword evidence="4 7" id="KW-0812">Transmembrane</keyword>
<evidence type="ECO:0000256" key="2">
    <source>
        <dbReference type="ARBA" id="ARBA00006448"/>
    </source>
</evidence>
<dbReference type="PANTHER" id="PTHR34582:SF7">
    <property type="entry name" value="UPF0702 TRANSMEMBRANE PROTEIN YDFS"/>
    <property type="match status" value="1"/>
</dbReference>
<protein>
    <submittedName>
        <fullName evidence="10">DUF421 domain-containing protein</fullName>
    </submittedName>
</protein>
<reference evidence="11" key="1">
    <citation type="journal article" date="2019" name="Int. J. Syst. Evol. Microbiol.">
        <title>The Global Catalogue of Microorganisms (GCM) 10K type strain sequencing project: providing services to taxonomists for standard genome sequencing and annotation.</title>
        <authorList>
            <consortium name="The Broad Institute Genomics Platform"/>
            <consortium name="The Broad Institute Genome Sequencing Center for Infectious Disease"/>
            <person name="Wu L."/>
            <person name="Ma J."/>
        </authorList>
    </citation>
    <scope>NUCLEOTIDE SEQUENCE [LARGE SCALE GENOMIC DNA]</scope>
    <source>
        <strain evidence="11">CCUG 37865</strain>
    </source>
</reference>
<dbReference type="Pfam" id="PF04239">
    <property type="entry name" value="DUF421"/>
    <property type="match status" value="1"/>
</dbReference>
<gene>
    <name evidence="10" type="ORF">ACFOY7_02665</name>
</gene>
<feature type="transmembrane region" description="Helical" evidence="7">
    <location>
        <begin position="32"/>
        <end position="52"/>
    </location>
</feature>
<dbReference type="InterPro" id="IPR007353">
    <property type="entry name" value="DUF421"/>
</dbReference>
<evidence type="ECO:0000256" key="3">
    <source>
        <dbReference type="ARBA" id="ARBA00022475"/>
    </source>
</evidence>
<comment type="caution">
    <text evidence="10">The sequence shown here is derived from an EMBL/GenBank/DDBJ whole genome shotgun (WGS) entry which is preliminary data.</text>
</comment>
<comment type="similarity">
    <text evidence="2">Belongs to the UPF0702 family.</text>
</comment>
<feature type="transmembrane region" description="Helical" evidence="7">
    <location>
        <begin position="58"/>
        <end position="78"/>
    </location>
</feature>
<evidence type="ECO:0000313" key="10">
    <source>
        <dbReference type="EMBL" id="MFC4401999.1"/>
    </source>
</evidence>
<keyword evidence="6 7" id="KW-0472">Membrane</keyword>
<evidence type="ECO:0000256" key="6">
    <source>
        <dbReference type="ARBA" id="ARBA00023136"/>
    </source>
</evidence>
<dbReference type="PANTHER" id="PTHR34582">
    <property type="entry name" value="UPF0702 TRANSMEMBRANE PROTEIN YCAP"/>
    <property type="match status" value="1"/>
</dbReference>
<organism evidence="10 11">
    <name type="scientific">Gracilibacillus xinjiangensis</name>
    <dbReference type="NCBI Taxonomy" id="1193282"/>
    <lineage>
        <taxon>Bacteria</taxon>
        <taxon>Bacillati</taxon>
        <taxon>Bacillota</taxon>
        <taxon>Bacilli</taxon>
        <taxon>Bacillales</taxon>
        <taxon>Bacillaceae</taxon>
        <taxon>Gracilibacillus</taxon>
    </lineage>
</organism>
<keyword evidence="11" id="KW-1185">Reference proteome</keyword>
<evidence type="ECO:0000256" key="7">
    <source>
        <dbReference type="SAM" id="Phobius"/>
    </source>
</evidence>
<dbReference type="Pfam" id="PF20730">
    <property type="entry name" value="YetF_N"/>
    <property type="match status" value="1"/>
</dbReference>
<sequence>MDFLELLIRIAVGFLVLFALTRFLGRKEISQMTFFNFVSAIAIGSITANLVVNQNLSIINGVIALAGWAVFTLIMDLMDIKSKALRKVVTGDPIIVIKEGKIIDKAFRSSRLDLDSLTAMLRQKNIFSIADVDYAIFETNGKLSVMPKDSAKPVTKVDMNIPAKQKAYPIPTEVISDGMILTKNLQKLNLDQTWVTEQLKEQNITTVSDVFFAQVQTDGTLVVMTKKESTAK</sequence>
<accession>A0ABV8WSP7</accession>
<evidence type="ECO:0000259" key="8">
    <source>
        <dbReference type="Pfam" id="PF04239"/>
    </source>
</evidence>